<reference evidence="4" key="2">
    <citation type="submission" date="2006-05" db="EMBL/GenBank/DDBJ databases">
        <title>Sequencing of the draft genome and assembly of Desulfuromonas acetoxidans DSM 684.</title>
        <authorList>
            <consortium name="US DOE Joint Genome Institute (JGI-PGF)"/>
            <person name="Copeland A."/>
            <person name="Lucas S."/>
            <person name="Lapidus A."/>
            <person name="Barry K."/>
            <person name="Detter J.C."/>
            <person name="Glavina del Rio T."/>
            <person name="Hammon N."/>
            <person name="Israni S."/>
            <person name="Dalin E."/>
            <person name="Tice H."/>
            <person name="Bruce D."/>
            <person name="Pitluck S."/>
            <person name="Richardson P."/>
        </authorList>
    </citation>
    <scope>NUCLEOTIDE SEQUENCE [LARGE SCALE GENOMIC DNA]</scope>
    <source>
        <strain evidence="4">DSM 684</strain>
    </source>
</reference>
<dbReference type="PIRSF" id="PIRSF036382">
    <property type="entry name" value="RR_antiterm"/>
    <property type="match status" value="1"/>
</dbReference>
<dbReference type="InterPro" id="IPR001789">
    <property type="entry name" value="Sig_transdc_resp-reg_receiver"/>
</dbReference>
<keyword evidence="1" id="KW-0597">Phosphoprotein</keyword>
<dbReference type="OrthoDB" id="9808843at2"/>
<dbReference type="RefSeq" id="WP_005999792.1">
    <property type="nucleotide sequence ID" value="NZ_AAEW02000007.1"/>
</dbReference>
<evidence type="ECO:0000259" key="2">
    <source>
        <dbReference type="PROSITE" id="PS50110"/>
    </source>
</evidence>
<organism evidence="4 5">
    <name type="scientific">Desulfuromonas acetoxidans (strain DSM 684 / 11070)</name>
    <dbReference type="NCBI Taxonomy" id="281689"/>
    <lineage>
        <taxon>Bacteria</taxon>
        <taxon>Pseudomonadati</taxon>
        <taxon>Thermodesulfobacteriota</taxon>
        <taxon>Desulfuromonadia</taxon>
        <taxon>Desulfuromonadales</taxon>
        <taxon>Desulfuromonadaceae</taxon>
        <taxon>Desulfuromonas</taxon>
    </lineage>
</organism>
<dbReference type="InterPro" id="IPR052048">
    <property type="entry name" value="ST_Response_Regulator"/>
</dbReference>
<feature type="modified residue" description="4-aspartylphosphate" evidence="1">
    <location>
        <position position="53"/>
    </location>
</feature>
<dbReference type="EMBL" id="AAEW02000007">
    <property type="protein sequence ID" value="EAT15966.1"/>
    <property type="molecule type" value="Genomic_DNA"/>
</dbReference>
<proteinExistence type="predicted"/>
<protein>
    <submittedName>
        <fullName evidence="4">Response regulator receiver and ANTAR domain protein</fullName>
    </submittedName>
</protein>
<dbReference type="SUPFAM" id="SSF52172">
    <property type="entry name" value="CheY-like"/>
    <property type="match status" value="1"/>
</dbReference>
<evidence type="ECO:0000259" key="3">
    <source>
        <dbReference type="PROSITE" id="PS50921"/>
    </source>
</evidence>
<reference evidence="4" key="1">
    <citation type="submission" date="2006-05" db="EMBL/GenBank/DDBJ databases">
        <title>Annotation of the draft genome assembly of Desulfuromonas acetoxidans DSM 684.</title>
        <authorList>
            <consortium name="US DOE Joint Genome Institute (JGI-ORNL)"/>
            <person name="Larimer F."/>
            <person name="Land M."/>
            <person name="Hauser L."/>
        </authorList>
    </citation>
    <scope>NUCLEOTIDE SEQUENCE [LARGE SCALE GENOMIC DNA]</scope>
    <source>
        <strain evidence="4">DSM 684</strain>
    </source>
</reference>
<dbReference type="SMART" id="SM00448">
    <property type="entry name" value="REC"/>
    <property type="match status" value="1"/>
</dbReference>
<dbReference type="Gene3D" id="3.40.50.2300">
    <property type="match status" value="1"/>
</dbReference>
<dbReference type="GO" id="GO:0000160">
    <property type="term" value="P:phosphorelay signal transduction system"/>
    <property type="evidence" value="ECO:0007669"/>
    <property type="project" value="InterPro"/>
</dbReference>
<dbReference type="PROSITE" id="PS50921">
    <property type="entry name" value="ANTAR"/>
    <property type="match status" value="1"/>
</dbReference>
<comment type="caution">
    <text evidence="4">The sequence shown here is derived from an EMBL/GenBank/DDBJ whole genome shotgun (WGS) entry which is preliminary data.</text>
</comment>
<dbReference type="Gene3D" id="1.10.10.10">
    <property type="entry name" value="Winged helix-like DNA-binding domain superfamily/Winged helix DNA-binding domain"/>
    <property type="match status" value="1"/>
</dbReference>
<accession>Q1K0H5</accession>
<dbReference type="SMART" id="SM01012">
    <property type="entry name" value="ANTAR"/>
    <property type="match status" value="1"/>
</dbReference>
<evidence type="ECO:0000313" key="4">
    <source>
        <dbReference type="EMBL" id="EAT15966.1"/>
    </source>
</evidence>
<dbReference type="AlphaFoldDB" id="Q1K0H5"/>
<dbReference type="PROSITE" id="PS50110">
    <property type="entry name" value="RESPONSE_REGULATORY"/>
    <property type="match status" value="1"/>
</dbReference>
<evidence type="ECO:0000313" key="5">
    <source>
        <dbReference type="Proteomes" id="UP000005695"/>
    </source>
</evidence>
<dbReference type="Proteomes" id="UP000005695">
    <property type="component" value="Unassembled WGS sequence"/>
</dbReference>
<evidence type="ECO:0000256" key="1">
    <source>
        <dbReference type="PROSITE-ProRule" id="PRU00169"/>
    </source>
</evidence>
<dbReference type="Pfam" id="PF03861">
    <property type="entry name" value="ANTAR"/>
    <property type="match status" value="1"/>
</dbReference>
<dbReference type="Pfam" id="PF00072">
    <property type="entry name" value="Response_reg"/>
    <property type="match status" value="1"/>
</dbReference>
<feature type="domain" description="ANTAR" evidence="3">
    <location>
        <begin position="123"/>
        <end position="183"/>
    </location>
</feature>
<feature type="domain" description="Response regulatory" evidence="2">
    <location>
        <begin position="3"/>
        <end position="117"/>
    </location>
</feature>
<dbReference type="InterPro" id="IPR005561">
    <property type="entry name" value="ANTAR"/>
</dbReference>
<gene>
    <name evidence="4" type="ORF">Dace_2266</name>
</gene>
<dbReference type="InterPro" id="IPR011006">
    <property type="entry name" value="CheY-like_superfamily"/>
</dbReference>
<keyword evidence="5" id="KW-1185">Reference proteome</keyword>
<dbReference type="GO" id="GO:0003723">
    <property type="term" value="F:RNA binding"/>
    <property type="evidence" value="ECO:0007669"/>
    <property type="project" value="InterPro"/>
</dbReference>
<dbReference type="InterPro" id="IPR008327">
    <property type="entry name" value="Sig_transdc_resp-reg_antiterm"/>
</dbReference>
<name>Q1K0H5_DESA6</name>
<dbReference type="PANTHER" id="PTHR43228:SF1">
    <property type="entry name" value="TWO-COMPONENT RESPONSE REGULATOR ARR22"/>
    <property type="match status" value="1"/>
</dbReference>
<dbReference type="InterPro" id="IPR036388">
    <property type="entry name" value="WH-like_DNA-bd_sf"/>
</dbReference>
<sequence>MKIALVVDDEPLIRRKVSELLENYGFDQIIEAENGQEALLLAVTHKPVLIVMDVTMPVMNGINAAKKIGIEAPAPIVLLTGNTDAQTISEARDAGVMSYLVKPFRDEQLYPAVELAMHQYMAVSSLQDQVSKLEETLETRKLVDKAKGVLMGTGLSEPEAYRKMQKLAMSKRKTLKQVAEAILMMAD</sequence>
<dbReference type="PANTHER" id="PTHR43228">
    <property type="entry name" value="TWO-COMPONENT RESPONSE REGULATOR"/>
    <property type="match status" value="1"/>
</dbReference>